<comment type="caution">
    <text evidence="2">The sequence shown here is derived from an EMBL/GenBank/DDBJ whole genome shotgun (WGS) entry which is preliminary data.</text>
</comment>
<dbReference type="EMBL" id="JADJMS010000009">
    <property type="protein sequence ID" value="MBK7414434.1"/>
    <property type="molecule type" value="Genomic_DNA"/>
</dbReference>
<sequence length="214" mass="23889">MKIAIAPVIHLLHEAPHAILSTHSTQMPGFPYGTAIPLVLDESHQPIFLISALAEHTKNLLTDARASLAIVEPGKVNIQDAARLTLIGRAEPFTPAPELVQRYLRYQPDAEQYLQLDFMFFQLKPERARFIGGVGKMGWLEGQEWDNTARISLPEEVVLLNQATSETPKSGQIMGIDAFGIDYATNDAKNRLRFDLPQTFDSLQARLSELMARL</sequence>
<gene>
    <name evidence="2" type="ORF">IPJ38_04245</name>
</gene>
<dbReference type="InterPro" id="IPR055343">
    <property type="entry name" value="CREG_beta-barrel"/>
</dbReference>
<evidence type="ECO:0000313" key="3">
    <source>
        <dbReference type="Proteomes" id="UP000739411"/>
    </source>
</evidence>
<dbReference type="SUPFAM" id="SSF50475">
    <property type="entry name" value="FMN-binding split barrel"/>
    <property type="match status" value="1"/>
</dbReference>
<dbReference type="Proteomes" id="UP000739411">
    <property type="component" value="Unassembled WGS sequence"/>
</dbReference>
<feature type="domain" description="CREG-like beta-barrel" evidence="1">
    <location>
        <begin position="11"/>
        <end position="145"/>
    </location>
</feature>
<dbReference type="Pfam" id="PF13883">
    <property type="entry name" value="CREG_beta-barrel"/>
    <property type="match status" value="1"/>
</dbReference>
<name>A0A935K0S2_9RHOO</name>
<dbReference type="AlphaFoldDB" id="A0A935K0S2"/>
<dbReference type="Gene3D" id="2.30.110.10">
    <property type="entry name" value="Electron Transport, Fmn-binding Protein, Chain A"/>
    <property type="match status" value="1"/>
</dbReference>
<reference evidence="2 3" key="1">
    <citation type="submission" date="2020-10" db="EMBL/GenBank/DDBJ databases">
        <title>Connecting structure to function with the recovery of over 1000 high-quality activated sludge metagenome-assembled genomes encoding full-length rRNA genes using long-read sequencing.</title>
        <authorList>
            <person name="Singleton C.M."/>
            <person name="Petriglieri F."/>
            <person name="Kristensen J.M."/>
            <person name="Kirkegaard R.H."/>
            <person name="Michaelsen T.Y."/>
            <person name="Andersen M.H."/>
            <person name="Karst S.M."/>
            <person name="Dueholm M.S."/>
            <person name="Nielsen P.H."/>
            <person name="Albertsen M."/>
        </authorList>
    </citation>
    <scope>NUCLEOTIDE SEQUENCE [LARGE SCALE GENOMIC DNA]</scope>
    <source>
        <strain evidence="2">EsbW_18-Q3-R4-48_BATAC.463</strain>
    </source>
</reference>
<dbReference type="PANTHER" id="PTHR13343">
    <property type="entry name" value="CREG1 PROTEIN"/>
    <property type="match status" value="1"/>
</dbReference>
<dbReference type="PANTHER" id="PTHR13343:SF17">
    <property type="entry name" value="CELLULAR REPRESSOR OF E1A-STIMULATED GENES, ISOFORM A"/>
    <property type="match status" value="1"/>
</dbReference>
<dbReference type="InterPro" id="IPR012349">
    <property type="entry name" value="Split_barrel_FMN-bd"/>
</dbReference>
<protein>
    <submittedName>
        <fullName evidence="2">Pyridoxamine 5'-phosphate oxidase family protein</fullName>
    </submittedName>
</protein>
<evidence type="ECO:0000313" key="2">
    <source>
        <dbReference type="EMBL" id="MBK7414434.1"/>
    </source>
</evidence>
<proteinExistence type="predicted"/>
<evidence type="ECO:0000259" key="1">
    <source>
        <dbReference type="Pfam" id="PF13883"/>
    </source>
</evidence>
<organism evidence="2 3">
    <name type="scientific">Candidatus Dechloromonas phosphorivorans</name>
    <dbReference type="NCBI Taxonomy" id="2899244"/>
    <lineage>
        <taxon>Bacteria</taxon>
        <taxon>Pseudomonadati</taxon>
        <taxon>Pseudomonadota</taxon>
        <taxon>Betaproteobacteria</taxon>
        <taxon>Rhodocyclales</taxon>
        <taxon>Azonexaceae</taxon>
        <taxon>Dechloromonas</taxon>
    </lineage>
</organism>
<accession>A0A935K0S2</accession>
<dbReference type="GO" id="GO:0005737">
    <property type="term" value="C:cytoplasm"/>
    <property type="evidence" value="ECO:0007669"/>
    <property type="project" value="UniProtKB-ARBA"/>
</dbReference>